<dbReference type="InterPro" id="IPR036291">
    <property type="entry name" value="NAD(P)-bd_dom_sf"/>
</dbReference>
<accession>I8AIV3</accession>
<dbReference type="InterPro" id="IPR002347">
    <property type="entry name" value="SDR_fam"/>
</dbReference>
<dbReference type="EC" id="1.1.1.47" evidence="4"/>
<dbReference type="PRINTS" id="PR00080">
    <property type="entry name" value="SDRFAMILY"/>
</dbReference>
<comment type="caution">
    <text evidence="7">The sequence shown here is derived from an EMBL/GenBank/DDBJ whole genome shotgun (WGS) entry which is preliminary data.</text>
</comment>
<comment type="catalytic activity">
    <reaction evidence="5">
        <text>D-glucose + NADP(+) = D-glucono-1,5-lactone + NADPH + H(+)</text>
        <dbReference type="Rhea" id="RHEA:14405"/>
        <dbReference type="ChEBI" id="CHEBI:4167"/>
        <dbReference type="ChEBI" id="CHEBI:15378"/>
        <dbReference type="ChEBI" id="CHEBI:16217"/>
        <dbReference type="ChEBI" id="CHEBI:57783"/>
        <dbReference type="ChEBI" id="CHEBI:58349"/>
        <dbReference type="EC" id="1.1.1.47"/>
    </reaction>
</comment>
<dbReference type="NCBIfam" id="NF005559">
    <property type="entry name" value="PRK07231.1"/>
    <property type="match status" value="1"/>
</dbReference>
<gene>
    <name evidence="7" type="ORF">A374_09288</name>
</gene>
<dbReference type="GO" id="GO:0047935">
    <property type="term" value="F:glucose 1-dehydrogenase (NADP+) activity"/>
    <property type="evidence" value="ECO:0007669"/>
    <property type="project" value="RHEA"/>
</dbReference>
<keyword evidence="8" id="KW-1185">Reference proteome</keyword>
<comment type="similarity">
    <text evidence="1">Belongs to the short-chain dehydrogenases/reductases (SDR) family.</text>
</comment>
<dbReference type="Pfam" id="PF13561">
    <property type="entry name" value="adh_short_C2"/>
    <property type="match status" value="1"/>
</dbReference>
<keyword evidence="3 7" id="KW-0560">Oxidoreductase</keyword>
<dbReference type="AlphaFoldDB" id="I8AIV3"/>
<evidence type="ECO:0000256" key="3">
    <source>
        <dbReference type="ARBA" id="ARBA00023002"/>
    </source>
</evidence>
<proteinExistence type="inferred from homology"/>
<dbReference type="FunFam" id="3.40.50.720:FF:000248">
    <property type="entry name" value="Glucose 1-dehydrogenase"/>
    <property type="match status" value="1"/>
</dbReference>
<dbReference type="InterPro" id="IPR020904">
    <property type="entry name" value="Sc_DH/Rdtase_CS"/>
</dbReference>
<dbReference type="OrthoDB" id="9803333at2"/>
<sequence>MYQDLQGKTVIITGGNTGIGKACAERFAKEGCNVVVNYFENNALGIEELLGQLKDLGGQAIAVQGDVTKEADIKALLKETLEAFGSLDIFLNNAGLENEVPSHELSLDDWNKVISTNLTGQFLGCREAISYFLEHNVQGNIINMSSVHEIIPWPHFVHYAASKGGVKMMTQTLAMEYAPKKIRVNAIAPGAINTPINAEKFADPEQRASVEEMIPMGYIAEPEEIASLAVWLASQEAKYVTGHTLFADGGMSLYPSFQAGRG</sequence>
<dbReference type="RefSeq" id="WP_007201944.1">
    <property type="nucleotide sequence ID" value="NZ_AKKV01000025.1"/>
</dbReference>
<dbReference type="Proteomes" id="UP000004080">
    <property type="component" value="Unassembled WGS sequence"/>
</dbReference>
<comment type="subunit">
    <text evidence="2">Homotetramer.</text>
</comment>
<dbReference type="PATRIC" id="fig|1196324.3.peg.1896"/>
<dbReference type="NCBIfam" id="NF006493">
    <property type="entry name" value="PRK08936.1"/>
    <property type="match status" value="1"/>
</dbReference>
<dbReference type="EMBL" id="AKKV01000025">
    <property type="protein sequence ID" value="EIT85419.1"/>
    <property type="molecule type" value="Genomic_DNA"/>
</dbReference>
<organism evidence="7 8">
    <name type="scientific">Fictibacillus macauensis ZFHKF-1</name>
    <dbReference type="NCBI Taxonomy" id="1196324"/>
    <lineage>
        <taxon>Bacteria</taxon>
        <taxon>Bacillati</taxon>
        <taxon>Bacillota</taxon>
        <taxon>Bacilli</taxon>
        <taxon>Bacillales</taxon>
        <taxon>Fictibacillaceae</taxon>
        <taxon>Fictibacillus</taxon>
    </lineage>
</organism>
<dbReference type="Gene3D" id="3.40.50.720">
    <property type="entry name" value="NAD(P)-binding Rossmann-like Domain"/>
    <property type="match status" value="1"/>
</dbReference>
<evidence type="ECO:0000256" key="1">
    <source>
        <dbReference type="ARBA" id="ARBA00006484"/>
    </source>
</evidence>
<dbReference type="PRINTS" id="PR00081">
    <property type="entry name" value="GDHRDH"/>
</dbReference>
<dbReference type="PANTHER" id="PTHR42760:SF132">
    <property type="entry name" value="SHORT-CHAIN DEHYDROGENASE_REDUCTASE FAMILY PROTEIN"/>
    <property type="match status" value="1"/>
</dbReference>
<name>I8AIV3_9BACL</name>
<dbReference type="SUPFAM" id="SSF51735">
    <property type="entry name" value="NAD(P)-binding Rossmann-fold domains"/>
    <property type="match status" value="1"/>
</dbReference>
<evidence type="ECO:0000313" key="8">
    <source>
        <dbReference type="Proteomes" id="UP000004080"/>
    </source>
</evidence>
<evidence type="ECO:0000256" key="5">
    <source>
        <dbReference type="ARBA" id="ARBA00047555"/>
    </source>
</evidence>
<dbReference type="PANTHER" id="PTHR42760">
    <property type="entry name" value="SHORT-CHAIN DEHYDROGENASES/REDUCTASES FAMILY MEMBER"/>
    <property type="match status" value="1"/>
</dbReference>
<dbReference type="PROSITE" id="PS00061">
    <property type="entry name" value="ADH_SHORT"/>
    <property type="match status" value="1"/>
</dbReference>
<evidence type="ECO:0000256" key="6">
    <source>
        <dbReference type="ARBA" id="ARBA00048831"/>
    </source>
</evidence>
<dbReference type="eggNOG" id="COG1028">
    <property type="taxonomic scope" value="Bacteria"/>
</dbReference>
<reference evidence="7 8" key="1">
    <citation type="journal article" date="2012" name="J. Bacteriol.">
        <title>Genome of Bacillus macauensis ZFHKF-1, a Long-Chain-Forming Bacterium.</title>
        <authorList>
            <person name="Cai L."/>
            <person name="Zhang T."/>
        </authorList>
    </citation>
    <scope>NUCLEOTIDE SEQUENCE [LARGE SCALE GENOMIC DNA]</scope>
    <source>
        <strain evidence="7 8">ZFHKF-1</strain>
    </source>
</reference>
<dbReference type="STRING" id="1196324.A374_09288"/>
<evidence type="ECO:0000313" key="7">
    <source>
        <dbReference type="EMBL" id="EIT85419.1"/>
    </source>
</evidence>
<dbReference type="GO" id="GO:0047934">
    <property type="term" value="F:glucose 1-dehydrogenase (NAD+) activity"/>
    <property type="evidence" value="ECO:0007669"/>
    <property type="project" value="RHEA"/>
</dbReference>
<comment type="catalytic activity">
    <reaction evidence="6">
        <text>D-glucose + NAD(+) = D-glucono-1,5-lactone + NADH + H(+)</text>
        <dbReference type="Rhea" id="RHEA:14293"/>
        <dbReference type="ChEBI" id="CHEBI:4167"/>
        <dbReference type="ChEBI" id="CHEBI:15378"/>
        <dbReference type="ChEBI" id="CHEBI:16217"/>
        <dbReference type="ChEBI" id="CHEBI:57540"/>
        <dbReference type="ChEBI" id="CHEBI:57945"/>
        <dbReference type="EC" id="1.1.1.47"/>
    </reaction>
</comment>
<evidence type="ECO:0000256" key="4">
    <source>
        <dbReference type="ARBA" id="ARBA00024389"/>
    </source>
</evidence>
<dbReference type="CDD" id="cd05358">
    <property type="entry name" value="GlcDH_SDR_c"/>
    <property type="match status" value="1"/>
</dbReference>
<evidence type="ECO:0000256" key="2">
    <source>
        <dbReference type="ARBA" id="ARBA00011881"/>
    </source>
</evidence>
<protein>
    <recommendedName>
        <fullName evidence="4">glucose 1-dehydrogenase [NAD(P)(+)]</fullName>
        <ecNumber evidence="4">1.1.1.47</ecNumber>
    </recommendedName>
</protein>